<evidence type="ECO:0000313" key="3">
    <source>
        <dbReference type="Proteomes" id="UP000317716"/>
    </source>
</evidence>
<dbReference type="EMBL" id="VBOS01000388">
    <property type="protein sequence ID" value="TMQ51107.1"/>
    <property type="molecule type" value="Genomic_DNA"/>
</dbReference>
<protein>
    <submittedName>
        <fullName evidence="2">Uncharacterized protein</fullName>
    </submittedName>
</protein>
<gene>
    <name evidence="2" type="ORF">E6K72_10775</name>
</gene>
<keyword evidence="1" id="KW-0472">Membrane</keyword>
<sequence>MKRWSWLRRPAGALWLAVAIERVIPTLSFVPTLFTWDMPAVLKWAQSLAVVWAGLELLAALPLARAYSDVPGPLIAMRSWLPALLPSTGFVLLWRLSPLWVAVPDVRG</sequence>
<accession>A0A538SIA8</accession>
<evidence type="ECO:0000256" key="1">
    <source>
        <dbReference type="SAM" id="Phobius"/>
    </source>
</evidence>
<comment type="caution">
    <text evidence="2">The sequence shown here is derived from an EMBL/GenBank/DDBJ whole genome shotgun (WGS) entry which is preliminary data.</text>
</comment>
<evidence type="ECO:0000313" key="2">
    <source>
        <dbReference type="EMBL" id="TMQ51107.1"/>
    </source>
</evidence>
<feature type="transmembrane region" description="Helical" evidence="1">
    <location>
        <begin position="79"/>
        <end position="97"/>
    </location>
</feature>
<feature type="transmembrane region" description="Helical" evidence="1">
    <location>
        <begin position="44"/>
        <end position="67"/>
    </location>
</feature>
<name>A0A538SIA8_UNCEI</name>
<feature type="non-terminal residue" evidence="2">
    <location>
        <position position="108"/>
    </location>
</feature>
<keyword evidence="1" id="KW-1133">Transmembrane helix</keyword>
<proteinExistence type="predicted"/>
<keyword evidence="1" id="KW-0812">Transmembrane</keyword>
<dbReference type="Proteomes" id="UP000317716">
    <property type="component" value="Unassembled WGS sequence"/>
</dbReference>
<dbReference type="AlphaFoldDB" id="A0A538SIA8"/>
<organism evidence="2 3">
    <name type="scientific">Eiseniibacteriota bacterium</name>
    <dbReference type="NCBI Taxonomy" id="2212470"/>
    <lineage>
        <taxon>Bacteria</taxon>
        <taxon>Candidatus Eiseniibacteriota</taxon>
    </lineage>
</organism>
<reference evidence="2 3" key="1">
    <citation type="journal article" date="2019" name="Nat. Microbiol.">
        <title>Mediterranean grassland soil C-N compound turnover is dependent on rainfall and depth, and is mediated by genomically divergent microorganisms.</title>
        <authorList>
            <person name="Diamond S."/>
            <person name="Andeer P.F."/>
            <person name="Li Z."/>
            <person name="Crits-Christoph A."/>
            <person name="Burstein D."/>
            <person name="Anantharaman K."/>
            <person name="Lane K.R."/>
            <person name="Thomas B.C."/>
            <person name="Pan C."/>
            <person name="Northen T.R."/>
            <person name="Banfield J.F."/>
        </authorList>
    </citation>
    <scope>NUCLEOTIDE SEQUENCE [LARGE SCALE GENOMIC DNA]</scope>
    <source>
        <strain evidence="2">WS_2</strain>
    </source>
</reference>